<gene>
    <name evidence="3" type="ORF">CYCCA115_LOCUS7452</name>
</gene>
<feature type="transmembrane region" description="Helical" evidence="2">
    <location>
        <begin position="391"/>
        <end position="415"/>
    </location>
</feature>
<feature type="compositionally biased region" description="Polar residues" evidence="1">
    <location>
        <begin position="160"/>
        <end position="174"/>
    </location>
</feature>
<comment type="caution">
    <text evidence="3">The sequence shown here is derived from an EMBL/GenBank/DDBJ whole genome shotgun (WGS) entry which is preliminary data.</text>
</comment>
<evidence type="ECO:0000313" key="4">
    <source>
        <dbReference type="Proteomes" id="UP001295423"/>
    </source>
</evidence>
<keyword evidence="4" id="KW-1185">Reference proteome</keyword>
<sequence>MDSPLSPVSQSTTSEAPPSVFQNEDDSSMMEESINIMDSSRSLGTASYSAEATPSMNRLVDNLNDVDHQFDQLINEQLKQRVSYNSQATNQDSDVGSLRDELNGARMASYSDSVQVETVDEASCHESGVMQTSLRRMPSGTDSSLGDIQEEQNELPSWAAPTTAQPSWTPTAQPEQAPAVETVDEASCHETGLFSSDRRRSTDSSFNLGGIQEEYQEQFDPSIYKKKAQPDDDGYDTASSAGFSNSQGMGPATQPQWDNLQSTLDQHTDQVRSSPYYSTPSGRPRERPPSENYDPDTESLRRELDGAALEPLNANSATSALHDVENPRRASGYWQGGSKDYDEDYEDELIDVSLSGRNAQSNDVNNKKKSNNKSSTEQLSNFVGNDSKYQLMVRLLGGCIVCMAIWTLAMIIILFT</sequence>
<evidence type="ECO:0000256" key="2">
    <source>
        <dbReference type="SAM" id="Phobius"/>
    </source>
</evidence>
<dbReference type="AlphaFoldDB" id="A0AAD2FLJ3"/>
<accession>A0AAD2FLJ3</accession>
<feature type="compositionally biased region" description="Polar residues" evidence="1">
    <location>
        <begin position="355"/>
        <end position="364"/>
    </location>
</feature>
<dbReference type="EMBL" id="CAKOGP040001001">
    <property type="protein sequence ID" value="CAJ1941299.1"/>
    <property type="molecule type" value="Genomic_DNA"/>
</dbReference>
<feature type="region of interest" description="Disordered" evidence="1">
    <location>
        <begin position="355"/>
        <end position="380"/>
    </location>
</feature>
<evidence type="ECO:0000313" key="3">
    <source>
        <dbReference type="EMBL" id="CAJ1941299.1"/>
    </source>
</evidence>
<feature type="compositionally biased region" description="Polar residues" evidence="1">
    <location>
        <begin position="1"/>
        <end position="22"/>
    </location>
</feature>
<feature type="region of interest" description="Disordered" evidence="1">
    <location>
        <begin position="1"/>
        <end position="50"/>
    </location>
</feature>
<dbReference type="Proteomes" id="UP001295423">
    <property type="component" value="Unassembled WGS sequence"/>
</dbReference>
<keyword evidence="2" id="KW-1133">Transmembrane helix</keyword>
<reference evidence="3" key="1">
    <citation type="submission" date="2023-08" db="EMBL/GenBank/DDBJ databases">
        <authorList>
            <person name="Audoor S."/>
            <person name="Bilcke G."/>
        </authorList>
    </citation>
    <scope>NUCLEOTIDE SEQUENCE</scope>
</reference>
<feature type="region of interest" description="Disordered" evidence="1">
    <location>
        <begin position="316"/>
        <end position="338"/>
    </location>
</feature>
<feature type="compositionally biased region" description="Polar residues" evidence="1">
    <location>
        <begin position="36"/>
        <end position="50"/>
    </location>
</feature>
<evidence type="ECO:0000256" key="1">
    <source>
        <dbReference type="SAM" id="MobiDB-lite"/>
    </source>
</evidence>
<feature type="region of interest" description="Disordered" evidence="1">
    <location>
        <begin position="156"/>
        <end position="300"/>
    </location>
</feature>
<organism evidence="3 4">
    <name type="scientific">Cylindrotheca closterium</name>
    <dbReference type="NCBI Taxonomy" id="2856"/>
    <lineage>
        <taxon>Eukaryota</taxon>
        <taxon>Sar</taxon>
        <taxon>Stramenopiles</taxon>
        <taxon>Ochrophyta</taxon>
        <taxon>Bacillariophyta</taxon>
        <taxon>Bacillariophyceae</taxon>
        <taxon>Bacillariophycidae</taxon>
        <taxon>Bacillariales</taxon>
        <taxon>Bacillariaceae</taxon>
        <taxon>Cylindrotheca</taxon>
    </lineage>
</organism>
<keyword evidence="2" id="KW-0472">Membrane</keyword>
<feature type="compositionally biased region" description="Polar residues" evidence="1">
    <location>
        <begin position="237"/>
        <end position="279"/>
    </location>
</feature>
<proteinExistence type="predicted"/>
<keyword evidence="2" id="KW-0812">Transmembrane</keyword>
<protein>
    <submittedName>
        <fullName evidence="3">Uncharacterized protein</fullName>
    </submittedName>
</protein>
<name>A0AAD2FLJ3_9STRA</name>